<proteinExistence type="predicted"/>
<dbReference type="AlphaFoldDB" id="A0A494VZE7"/>
<accession>A0A494VZE7</accession>
<evidence type="ECO:0000313" key="2">
    <source>
        <dbReference type="Proteomes" id="UP000270046"/>
    </source>
</evidence>
<evidence type="ECO:0000313" key="1">
    <source>
        <dbReference type="EMBL" id="AYL96688.1"/>
    </source>
</evidence>
<protein>
    <submittedName>
        <fullName evidence="1">Uncharacterized protein</fullName>
    </submittedName>
</protein>
<keyword evidence="2" id="KW-1185">Reference proteome</keyword>
<sequence length="102" mass="11966">MADFYNPKVDKTTDKYVDRVYWFVMDLSFNKLMGLVPSLKHAVLLNDDKVHIARVVLISKLLKQNPNIDKVCQDAYWVSYHMKDVDQTGSLQNYNPRFKNVL</sequence>
<dbReference type="EMBL" id="CP032869">
    <property type="protein sequence ID" value="AYL96688.1"/>
    <property type="molecule type" value="Genomic_DNA"/>
</dbReference>
<organism evidence="1 2">
    <name type="scientific">Mucilaginibacter celer</name>
    <dbReference type="NCBI Taxonomy" id="2305508"/>
    <lineage>
        <taxon>Bacteria</taxon>
        <taxon>Pseudomonadati</taxon>
        <taxon>Bacteroidota</taxon>
        <taxon>Sphingobacteriia</taxon>
        <taxon>Sphingobacteriales</taxon>
        <taxon>Sphingobacteriaceae</taxon>
        <taxon>Mucilaginibacter</taxon>
    </lineage>
</organism>
<dbReference type="KEGG" id="muh:HYN43_015885"/>
<reference evidence="1 2" key="1">
    <citation type="submission" date="2018-10" db="EMBL/GenBank/DDBJ databases">
        <title>Genome sequencing of Mucilaginibacter sp. HYN0043.</title>
        <authorList>
            <person name="Kim M."/>
            <person name="Yi H."/>
        </authorList>
    </citation>
    <scope>NUCLEOTIDE SEQUENCE [LARGE SCALE GENOMIC DNA]</scope>
    <source>
        <strain evidence="1 2">HYN0043</strain>
    </source>
</reference>
<gene>
    <name evidence="1" type="ORF">HYN43_015885</name>
</gene>
<dbReference type="Proteomes" id="UP000270046">
    <property type="component" value="Chromosome"/>
</dbReference>
<name>A0A494VZE7_9SPHI</name>